<proteinExistence type="predicted"/>
<sequence>MPAAKEEGLARPADGGGGGDGARPTDGGDSGGGSAGWISRADESKGATGARSRKQPATAGRDVPTRGVAPPARPMAGFLASTGARERLEFARASRRPRDGMWPRPREPWTSG</sequence>
<evidence type="ECO:0000313" key="3">
    <source>
        <dbReference type="Proteomes" id="UP000479710"/>
    </source>
</evidence>
<dbReference type="AlphaFoldDB" id="A0A6G1DYX1"/>
<comment type="caution">
    <text evidence="2">The sequence shown here is derived from an EMBL/GenBank/DDBJ whole genome shotgun (WGS) entry which is preliminary data.</text>
</comment>
<protein>
    <submittedName>
        <fullName evidence="2">Uncharacterized protein</fullName>
    </submittedName>
</protein>
<evidence type="ECO:0000256" key="1">
    <source>
        <dbReference type="SAM" id="MobiDB-lite"/>
    </source>
</evidence>
<dbReference type="Proteomes" id="UP000479710">
    <property type="component" value="Unassembled WGS sequence"/>
</dbReference>
<reference evidence="2 3" key="1">
    <citation type="submission" date="2019-11" db="EMBL/GenBank/DDBJ databases">
        <title>Whole genome sequence of Oryza granulata.</title>
        <authorList>
            <person name="Li W."/>
        </authorList>
    </citation>
    <scope>NUCLEOTIDE SEQUENCE [LARGE SCALE GENOMIC DNA]</scope>
    <source>
        <strain evidence="3">cv. Menghai</strain>
        <tissue evidence="2">Leaf</tissue>
    </source>
</reference>
<keyword evidence="3" id="KW-1185">Reference proteome</keyword>
<gene>
    <name evidence="2" type="ORF">E2562_020932</name>
</gene>
<name>A0A6G1DYX1_9ORYZ</name>
<organism evidence="2 3">
    <name type="scientific">Oryza meyeriana var. granulata</name>
    <dbReference type="NCBI Taxonomy" id="110450"/>
    <lineage>
        <taxon>Eukaryota</taxon>
        <taxon>Viridiplantae</taxon>
        <taxon>Streptophyta</taxon>
        <taxon>Embryophyta</taxon>
        <taxon>Tracheophyta</taxon>
        <taxon>Spermatophyta</taxon>
        <taxon>Magnoliopsida</taxon>
        <taxon>Liliopsida</taxon>
        <taxon>Poales</taxon>
        <taxon>Poaceae</taxon>
        <taxon>BOP clade</taxon>
        <taxon>Oryzoideae</taxon>
        <taxon>Oryzeae</taxon>
        <taxon>Oryzinae</taxon>
        <taxon>Oryza</taxon>
        <taxon>Oryza meyeriana</taxon>
    </lineage>
</organism>
<evidence type="ECO:0000313" key="2">
    <source>
        <dbReference type="EMBL" id="KAF0917556.1"/>
    </source>
</evidence>
<feature type="compositionally biased region" description="Basic and acidic residues" evidence="1">
    <location>
        <begin position="84"/>
        <end position="112"/>
    </location>
</feature>
<feature type="region of interest" description="Disordered" evidence="1">
    <location>
        <begin position="1"/>
        <end position="112"/>
    </location>
</feature>
<accession>A0A6G1DYX1</accession>
<dbReference type="EMBL" id="SPHZ02000005">
    <property type="protein sequence ID" value="KAF0917556.1"/>
    <property type="molecule type" value="Genomic_DNA"/>
</dbReference>